<reference evidence="2" key="1">
    <citation type="submission" date="2019-12" db="EMBL/GenBank/DDBJ databases">
        <title>Ruegeria JWLKs population differentiation of coral mucus and skeleton niches.</title>
        <authorList>
            <person name="Luo D."/>
        </authorList>
    </citation>
    <scope>NUCLEOTIDE SEQUENCE</scope>
    <source>
        <strain evidence="2">HKCCD6181</strain>
    </source>
</reference>
<evidence type="ECO:0000256" key="1">
    <source>
        <dbReference type="SAM" id="SignalP"/>
    </source>
</evidence>
<proteinExistence type="predicted"/>
<accession>A0AA90YUY1</accession>
<keyword evidence="1" id="KW-0732">Signal</keyword>
<organism evidence="2 3">
    <name type="scientific">Ruegeria atlantica</name>
    <dbReference type="NCBI Taxonomy" id="81569"/>
    <lineage>
        <taxon>Bacteria</taxon>
        <taxon>Pseudomonadati</taxon>
        <taxon>Pseudomonadota</taxon>
        <taxon>Alphaproteobacteria</taxon>
        <taxon>Rhodobacterales</taxon>
        <taxon>Roseobacteraceae</taxon>
        <taxon>Ruegeria</taxon>
    </lineage>
</organism>
<feature type="signal peptide" evidence="1">
    <location>
        <begin position="1"/>
        <end position="24"/>
    </location>
</feature>
<dbReference type="AlphaFoldDB" id="A0AA90YUY1"/>
<dbReference type="RefSeq" id="WP_171329750.1">
    <property type="nucleotide sequence ID" value="NZ_WVRA01000002.1"/>
</dbReference>
<name>A0AA90YUY1_9RHOB</name>
<feature type="chain" id="PRO_5041739782" description="Secreted protein" evidence="1">
    <location>
        <begin position="25"/>
        <end position="182"/>
    </location>
</feature>
<dbReference type="EMBL" id="WVRA01000002">
    <property type="protein sequence ID" value="NOE18350.1"/>
    <property type="molecule type" value="Genomic_DNA"/>
</dbReference>
<gene>
    <name evidence="2" type="ORF">GS634_09470</name>
</gene>
<evidence type="ECO:0008006" key="4">
    <source>
        <dbReference type="Google" id="ProtNLM"/>
    </source>
</evidence>
<evidence type="ECO:0000313" key="3">
    <source>
        <dbReference type="Proteomes" id="UP000597886"/>
    </source>
</evidence>
<dbReference type="Proteomes" id="UP000597886">
    <property type="component" value="Unassembled WGS sequence"/>
</dbReference>
<evidence type="ECO:0000313" key="2">
    <source>
        <dbReference type="EMBL" id="NOE18350.1"/>
    </source>
</evidence>
<comment type="caution">
    <text evidence="2">The sequence shown here is derived from an EMBL/GenBank/DDBJ whole genome shotgun (WGS) entry which is preliminary data.</text>
</comment>
<sequence length="182" mass="19729">MRQKFSKIAAAIGCLASLSTGAIACESAPQNEGFKVKKVLPDCSFRNGGRGQFAIFGGKPVIDIGNGRIGQRIHRGEGCSPDESLFFMNCSDGTGIVVDGLHYASEIAGYTPSSIDLIQKPLGAIELTSETTVSNVEEVATDNWYTFTKEIRDFFARTKDHKRVDYTCGCKLYYPDSPGAKL</sequence>
<dbReference type="PROSITE" id="PS51257">
    <property type="entry name" value="PROKAR_LIPOPROTEIN"/>
    <property type="match status" value="1"/>
</dbReference>
<protein>
    <recommendedName>
        <fullName evidence="4">Secreted protein</fullName>
    </recommendedName>
</protein>